<name>A0AA42BAQ8_9BACT</name>
<evidence type="ECO:0000313" key="2">
    <source>
        <dbReference type="Proteomes" id="UP001165306"/>
    </source>
</evidence>
<keyword evidence="2" id="KW-1185">Reference proteome</keyword>
<accession>A0AA42BAQ8</accession>
<dbReference type="RefSeq" id="WP_284057773.1">
    <property type="nucleotide sequence ID" value="NZ_JAMSLR010000009.1"/>
</dbReference>
<organism evidence="1 2">
    <name type="scientific">Thermalbibacter longus</name>
    <dbReference type="NCBI Taxonomy" id="2951981"/>
    <lineage>
        <taxon>Bacteria</taxon>
        <taxon>Pseudomonadati</taxon>
        <taxon>Thermomicrobiota</taxon>
        <taxon>Thermomicrobia</taxon>
        <taxon>Thermomicrobiales</taxon>
        <taxon>Thermomicrobiaceae</taxon>
        <taxon>Thermalbibacter</taxon>
    </lineage>
</organism>
<sequence>MSQSRRPAARHAVLPDHSPEAILNALRTGPYGHCVYRCDNNAVDHQVVLLEFEGKLAVSLTMQGCSHVEGRTLRFDGTRATLLANESRRELLVADHLTGETDLIRLPEPVGGHGGGDVGLMRTFVRAVRGEVASVLTTARQSVESHLIAFAAEEARLSGKVIEMDL</sequence>
<protein>
    <recommendedName>
        <fullName evidence="3">Gfo/Idh/MocA-like oxidoreductase C-terminal domain-containing protein</fullName>
    </recommendedName>
</protein>
<evidence type="ECO:0000313" key="1">
    <source>
        <dbReference type="EMBL" id="MCM8749987.1"/>
    </source>
</evidence>
<dbReference type="Proteomes" id="UP001165306">
    <property type="component" value="Unassembled WGS sequence"/>
</dbReference>
<comment type="caution">
    <text evidence="1">The sequence shown here is derived from an EMBL/GenBank/DDBJ whole genome shotgun (WGS) entry which is preliminary data.</text>
</comment>
<dbReference type="AlphaFoldDB" id="A0AA42BAQ8"/>
<evidence type="ECO:0008006" key="3">
    <source>
        <dbReference type="Google" id="ProtNLM"/>
    </source>
</evidence>
<proteinExistence type="predicted"/>
<reference evidence="1" key="1">
    <citation type="submission" date="2022-06" db="EMBL/GenBank/DDBJ databases">
        <title>CFH 74404 Thermomicrobiaceae sp.</title>
        <authorList>
            <person name="Ming H."/>
            <person name="Li W.-J."/>
            <person name="Zhao Z."/>
        </authorList>
    </citation>
    <scope>NUCLEOTIDE SEQUENCE</scope>
    <source>
        <strain evidence="1">CFH 74404</strain>
    </source>
</reference>
<dbReference type="Gene3D" id="3.30.360.10">
    <property type="entry name" value="Dihydrodipicolinate Reductase, domain 2"/>
    <property type="match status" value="1"/>
</dbReference>
<gene>
    <name evidence="1" type="ORF">NET02_12590</name>
</gene>
<dbReference type="EMBL" id="JAMSLR010000009">
    <property type="protein sequence ID" value="MCM8749987.1"/>
    <property type="molecule type" value="Genomic_DNA"/>
</dbReference>